<keyword evidence="3" id="KW-1185">Reference proteome</keyword>
<comment type="caution">
    <text evidence="2">The sequence shown here is derived from an EMBL/GenBank/DDBJ whole genome shotgun (WGS) entry which is preliminary data.</text>
</comment>
<protein>
    <submittedName>
        <fullName evidence="2">Uncharacterized protein</fullName>
    </submittedName>
</protein>
<accession>A0A814BZ29</accession>
<evidence type="ECO:0000313" key="3">
    <source>
        <dbReference type="Proteomes" id="UP000663828"/>
    </source>
</evidence>
<reference evidence="2" key="1">
    <citation type="submission" date="2021-02" db="EMBL/GenBank/DDBJ databases">
        <authorList>
            <person name="Nowell W R."/>
        </authorList>
    </citation>
    <scope>NUCLEOTIDE SEQUENCE</scope>
</reference>
<feature type="compositionally biased region" description="Polar residues" evidence="1">
    <location>
        <begin position="1"/>
        <end position="23"/>
    </location>
</feature>
<dbReference type="Pfam" id="PF14774">
    <property type="entry name" value="FAM177"/>
    <property type="match status" value="1"/>
</dbReference>
<dbReference type="Proteomes" id="UP000663828">
    <property type="component" value="Unassembled WGS sequence"/>
</dbReference>
<dbReference type="InterPro" id="IPR028260">
    <property type="entry name" value="FAM177"/>
</dbReference>
<proteinExistence type="predicted"/>
<sequence length="137" mass="16067">MNDNHQSNRIDVPLSQLNDPAQNDQDDELDEPQATPAAEEQIDPTQLQWIPWVWYYTKLSAKKGYEACDAAGEKLAWFFGITKPKYYAELQEYERMDEEEREAWRQSFQDVEQTNHILDTIVTNPPQSSNIFTVMHE</sequence>
<gene>
    <name evidence="2" type="ORF">XAT740_LOCUS9688</name>
</gene>
<evidence type="ECO:0000313" key="2">
    <source>
        <dbReference type="EMBL" id="CAF0933039.1"/>
    </source>
</evidence>
<dbReference type="PANTHER" id="PTHR31206:SF1">
    <property type="entry name" value="LP10445P"/>
    <property type="match status" value="1"/>
</dbReference>
<evidence type="ECO:0000256" key="1">
    <source>
        <dbReference type="SAM" id="MobiDB-lite"/>
    </source>
</evidence>
<dbReference type="EMBL" id="CAJNOR010000503">
    <property type="protein sequence ID" value="CAF0933039.1"/>
    <property type="molecule type" value="Genomic_DNA"/>
</dbReference>
<name>A0A814BZ29_ADIRI</name>
<organism evidence="2 3">
    <name type="scientific">Adineta ricciae</name>
    <name type="common">Rotifer</name>
    <dbReference type="NCBI Taxonomy" id="249248"/>
    <lineage>
        <taxon>Eukaryota</taxon>
        <taxon>Metazoa</taxon>
        <taxon>Spiralia</taxon>
        <taxon>Gnathifera</taxon>
        <taxon>Rotifera</taxon>
        <taxon>Eurotatoria</taxon>
        <taxon>Bdelloidea</taxon>
        <taxon>Adinetida</taxon>
        <taxon>Adinetidae</taxon>
        <taxon>Adineta</taxon>
    </lineage>
</organism>
<dbReference type="PANTHER" id="PTHR31206">
    <property type="entry name" value="LP10445P"/>
    <property type="match status" value="1"/>
</dbReference>
<dbReference type="AlphaFoldDB" id="A0A814BZ29"/>
<feature type="region of interest" description="Disordered" evidence="1">
    <location>
        <begin position="1"/>
        <end position="43"/>
    </location>
</feature>